<dbReference type="CDD" id="cd02953">
    <property type="entry name" value="DsbDgamma"/>
    <property type="match status" value="1"/>
</dbReference>
<feature type="region of interest" description="Disordered" evidence="19">
    <location>
        <begin position="661"/>
        <end position="684"/>
    </location>
</feature>
<evidence type="ECO:0000259" key="20">
    <source>
        <dbReference type="PROSITE" id="PS51352"/>
    </source>
</evidence>
<dbReference type="SUPFAM" id="SSF74863">
    <property type="entry name" value="Thiol:disulfide interchange protein DsbD, N-terminal domain (DsbD-alpha)"/>
    <property type="match status" value="1"/>
</dbReference>
<evidence type="ECO:0000256" key="15">
    <source>
        <dbReference type="ARBA" id="ARBA00023284"/>
    </source>
</evidence>
<organism evidence="21 22">
    <name type="scientific">Yanghanlia caeni</name>
    <dbReference type="NCBI Taxonomy" id="3064283"/>
    <lineage>
        <taxon>Bacteria</taxon>
        <taxon>Pseudomonadati</taxon>
        <taxon>Pseudomonadota</taxon>
        <taxon>Betaproteobacteria</taxon>
        <taxon>Burkholderiales</taxon>
        <taxon>Alcaligenaceae</taxon>
        <taxon>Yanghanlia</taxon>
    </lineage>
</organism>
<comment type="catalytic activity">
    <reaction evidence="16 18">
        <text>[protein]-dithiol + NAD(+) = [protein]-disulfide + NADH + H(+)</text>
        <dbReference type="Rhea" id="RHEA:18749"/>
        <dbReference type="Rhea" id="RHEA-COMP:10593"/>
        <dbReference type="Rhea" id="RHEA-COMP:10594"/>
        <dbReference type="ChEBI" id="CHEBI:15378"/>
        <dbReference type="ChEBI" id="CHEBI:29950"/>
        <dbReference type="ChEBI" id="CHEBI:50058"/>
        <dbReference type="ChEBI" id="CHEBI:57540"/>
        <dbReference type="ChEBI" id="CHEBI:57945"/>
        <dbReference type="EC" id="1.8.1.8"/>
    </reaction>
</comment>
<dbReference type="InterPro" id="IPR036929">
    <property type="entry name" value="DsbDN_sf"/>
</dbReference>
<dbReference type="NCBIfam" id="NF001419">
    <property type="entry name" value="PRK00293.1"/>
    <property type="match status" value="1"/>
</dbReference>
<evidence type="ECO:0000256" key="1">
    <source>
        <dbReference type="ARBA" id="ARBA00004429"/>
    </source>
</evidence>
<feature type="transmembrane region" description="Helical" evidence="18">
    <location>
        <begin position="271"/>
        <end position="301"/>
    </location>
</feature>
<evidence type="ECO:0000256" key="13">
    <source>
        <dbReference type="ARBA" id="ARBA00023136"/>
    </source>
</evidence>
<evidence type="ECO:0000256" key="19">
    <source>
        <dbReference type="SAM" id="MobiDB-lite"/>
    </source>
</evidence>
<comment type="caution">
    <text evidence="21">The sequence shown here is derived from an EMBL/GenBank/DDBJ whole genome shotgun (WGS) entry which is preliminary data.</text>
</comment>
<dbReference type="InterPro" id="IPR013766">
    <property type="entry name" value="Thioredoxin_domain"/>
</dbReference>
<dbReference type="Gene3D" id="3.40.30.10">
    <property type="entry name" value="Glutaredoxin"/>
    <property type="match status" value="1"/>
</dbReference>
<dbReference type="InterPro" id="IPR022910">
    <property type="entry name" value="Thiol_diS_interchange_DbsD"/>
</dbReference>
<evidence type="ECO:0000256" key="17">
    <source>
        <dbReference type="ARBA" id="ARBA00047804"/>
    </source>
</evidence>
<feature type="disulfide bond" description="Redox-active" evidence="18">
    <location>
        <begin position="143"/>
        <end position="149"/>
    </location>
</feature>
<evidence type="ECO:0000256" key="6">
    <source>
        <dbReference type="ARBA" id="ARBA00022692"/>
    </source>
</evidence>
<feature type="disulfide bond" description="Redox-active" evidence="18">
    <location>
        <begin position="571"/>
        <end position="574"/>
    </location>
</feature>
<dbReference type="EC" id="1.8.1.8" evidence="18"/>
<dbReference type="Gene3D" id="2.60.40.1250">
    <property type="entry name" value="Thiol:disulfide interchange protein DsbD, N-terminal domain"/>
    <property type="match status" value="1"/>
</dbReference>
<dbReference type="InterPro" id="IPR028250">
    <property type="entry name" value="DsbDN"/>
</dbReference>
<dbReference type="PANTHER" id="PTHR32234">
    <property type="entry name" value="THIOL:DISULFIDE INTERCHANGE PROTEIN DSBD"/>
    <property type="match status" value="1"/>
</dbReference>
<dbReference type="PROSITE" id="PS51352">
    <property type="entry name" value="THIOREDOXIN_2"/>
    <property type="match status" value="1"/>
</dbReference>
<dbReference type="Pfam" id="PF11412">
    <property type="entry name" value="DsbD_N"/>
    <property type="match status" value="1"/>
</dbReference>
<sequence length="741" mass="77292">MTSRPFLFSLRHRPARLFLHVLFLLAFGLLLAAAPRAQDEYLDPEDAFRFAAAVTAPATLDLHYAVAPEYYMYRERFELTAPDGVIAAVTYPPGLVKYDPTFEKDMEVYYGEVTVRVTLAQGEAAQPLARGEPLTLAITSQGCADAGLCYPPETRELQLTLGTDGAWSVAGTGVTASVPEPLQVVLGGDGKPLNGARAAAQAGALNPFDFSDTGLADWLQGAGWFQVVGLCLLLGLLLAFTPCVLPMVPILMAVIAGQRPATQALSRSRGLALAAVFVLGMSLVYTALGMAAGLLGAGLMIWLQTPWVLATFALLLAVLGLSMFDVFTLQAPTAMQTALNARLNRIPGGRYGGVFIMGMLSALIVGPCVAAPLAGVLLFISQTGDVALGGSALFALAWGSGVPLLLLGASSGALLPRAGAWMNGVKWAFGMLLFATAWWMLASLLPLWVVLLGWVVLAVCSAVMLGAFEPLPQGANAGRHVLKAIGLVLAAWALLMLVGMAGGGRDPLRPLAPFTGASGVAAPATGPVAGAADTAAAVKRRFVQVNSVAELDAALAQSSQPVMLDFYADWCVSCIEMERFTFSDRDVARKLDSFLLLQADVTANTPEHRALLKRFRLFGPPGIIFFDTRGRELDVRVVGFQNAERFGKALDTVLQNAAALQPAPAAPRGAPQPGPAAPDSARAGMTGAALGLPLARADTPAAPGAAVGAPAASARLSQQLRGFDGEIGENAVAAGALEGQQ</sequence>
<keyword evidence="4 18" id="KW-1003">Cell membrane</keyword>
<evidence type="ECO:0000256" key="2">
    <source>
        <dbReference type="ARBA" id="ARBA00007241"/>
    </source>
</evidence>
<gene>
    <name evidence="18 21" type="primary">dsbD</name>
    <name evidence="21" type="ORF">Q8947_00340</name>
</gene>
<comment type="function">
    <text evidence="18">Required to facilitate the formation of correct disulfide bonds in some periplasmic proteins and for the assembly of the periplasmic c-type cytochromes. Acts by transferring electrons from cytoplasmic thioredoxin to the periplasm. This transfer involves a cascade of disulfide bond formation and reduction steps.</text>
</comment>
<dbReference type="EMBL" id="JAUZQE010000001">
    <property type="protein sequence ID" value="MDR4124439.1"/>
    <property type="molecule type" value="Genomic_DNA"/>
</dbReference>
<dbReference type="GO" id="GO:0047134">
    <property type="term" value="F:protein-disulfide reductase [NAD(P)H] activity"/>
    <property type="evidence" value="ECO:0007669"/>
    <property type="project" value="UniProtKB-EC"/>
</dbReference>
<dbReference type="InterPro" id="IPR036249">
    <property type="entry name" value="Thioredoxin-like_sf"/>
</dbReference>
<proteinExistence type="inferred from homology"/>
<evidence type="ECO:0000256" key="14">
    <source>
        <dbReference type="ARBA" id="ARBA00023157"/>
    </source>
</evidence>
<keyword evidence="3 18" id="KW-0813">Transport</keyword>
<keyword evidence="10 18" id="KW-1133">Transmembrane helix</keyword>
<comment type="similarity">
    <text evidence="2 18">Belongs to the thioredoxin family. DsbD subfamily.</text>
</comment>
<name>A0ABU1D1Z0_9BURK</name>
<keyword evidence="15 18" id="KW-0676">Redox-active center</keyword>
<reference evidence="21 22" key="1">
    <citation type="submission" date="2023-08" db="EMBL/GenBank/DDBJ databases">
        <title>Alcaligenaceae gen. nov., a novel taxon isolated from the sludge of Yixing Pesticide Factory.</title>
        <authorList>
            <person name="Ruan L."/>
        </authorList>
    </citation>
    <scope>NUCLEOTIDE SEQUENCE [LARGE SCALE GENOMIC DNA]</scope>
    <source>
        <strain evidence="21 22">LG-2</strain>
    </source>
</reference>
<dbReference type="RefSeq" id="WP_347286166.1">
    <property type="nucleotide sequence ID" value="NZ_JAUZQE010000001.1"/>
</dbReference>
<feature type="transmembrane region" description="Helical" evidence="18">
    <location>
        <begin position="447"/>
        <end position="468"/>
    </location>
</feature>
<keyword evidence="12 18" id="KW-0520">NAD</keyword>
<evidence type="ECO:0000256" key="3">
    <source>
        <dbReference type="ARBA" id="ARBA00022448"/>
    </source>
</evidence>
<evidence type="ECO:0000256" key="8">
    <source>
        <dbReference type="ARBA" id="ARBA00022748"/>
    </source>
</evidence>
<dbReference type="HAMAP" id="MF_00399">
    <property type="entry name" value="DbsD"/>
    <property type="match status" value="1"/>
</dbReference>
<feature type="transmembrane region" description="Helical" evidence="18">
    <location>
        <begin position="224"/>
        <end position="251"/>
    </location>
</feature>
<keyword evidence="8 18" id="KW-0201">Cytochrome c-type biogenesis</keyword>
<evidence type="ECO:0000256" key="9">
    <source>
        <dbReference type="ARBA" id="ARBA00022982"/>
    </source>
</evidence>
<evidence type="ECO:0000256" key="11">
    <source>
        <dbReference type="ARBA" id="ARBA00023002"/>
    </source>
</evidence>
<feature type="transmembrane region" description="Helical" evidence="18">
    <location>
        <begin position="480"/>
        <end position="501"/>
    </location>
</feature>
<evidence type="ECO:0000256" key="5">
    <source>
        <dbReference type="ARBA" id="ARBA00022519"/>
    </source>
</evidence>
<dbReference type="SUPFAM" id="SSF52833">
    <property type="entry name" value="Thioredoxin-like"/>
    <property type="match status" value="1"/>
</dbReference>
<evidence type="ECO:0000313" key="22">
    <source>
        <dbReference type="Proteomes" id="UP001232156"/>
    </source>
</evidence>
<feature type="transmembrane region" description="Helical" evidence="18">
    <location>
        <begin position="307"/>
        <end position="330"/>
    </location>
</feature>
<keyword evidence="9 18" id="KW-0249">Electron transport</keyword>
<feature type="transmembrane region" description="Helical" evidence="18">
    <location>
        <begin position="386"/>
        <end position="408"/>
    </location>
</feature>
<evidence type="ECO:0000256" key="7">
    <source>
        <dbReference type="ARBA" id="ARBA00022729"/>
    </source>
</evidence>
<dbReference type="InterPro" id="IPR035671">
    <property type="entry name" value="DsbD_gamma"/>
</dbReference>
<keyword evidence="6 18" id="KW-0812">Transmembrane</keyword>
<dbReference type="Proteomes" id="UP001232156">
    <property type="component" value="Unassembled WGS sequence"/>
</dbReference>
<dbReference type="InterPro" id="IPR003834">
    <property type="entry name" value="Cyt_c_assmbl_TM_dom"/>
</dbReference>
<evidence type="ECO:0000256" key="16">
    <source>
        <dbReference type="ARBA" id="ARBA00047388"/>
    </source>
</evidence>
<evidence type="ECO:0000313" key="21">
    <source>
        <dbReference type="EMBL" id="MDR4124439.1"/>
    </source>
</evidence>
<evidence type="ECO:0000256" key="4">
    <source>
        <dbReference type="ARBA" id="ARBA00022475"/>
    </source>
</evidence>
<dbReference type="Pfam" id="PF02683">
    <property type="entry name" value="DsbD_TM"/>
    <property type="match status" value="1"/>
</dbReference>
<evidence type="ECO:0000256" key="18">
    <source>
        <dbReference type="HAMAP-Rule" id="MF_00399"/>
    </source>
</evidence>
<evidence type="ECO:0000256" key="12">
    <source>
        <dbReference type="ARBA" id="ARBA00023027"/>
    </source>
</evidence>
<keyword evidence="13 18" id="KW-0472">Membrane</keyword>
<keyword evidence="22" id="KW-1185">Reference proteome</keyword>
<dbReference type="Pfam" id="PF13899">
    <property type="entry name" value="Thioredoxin_7"/>
    <property type="match status" value="1"/>
</dbReference>
<comment type="caution">
    <text evidence="18">Lacks conserved residue(s) required for the propagation of feature annotation.</text>
</comment>
<keyword evidence="7" id="KW-0732">Signal</keyword>
<comment type="catalytic activity">
    <reaction evidence="17 18">
        <text>[protein]-dithiol + NADP(+) = [protein]-disulfide + NADPH + H(+)</text>
        <dbReference type="Rhea" id="RHEA:18753"/>
        <dbReference type="Rhea" id="RHEA-COMP:10593"/>
        <dbReference type="Rhea" id="RHEA-COMP:10594"/>
        <dbReference type="ChEBI" id="CHEBI:15378"/>
        <dbReference type="ChEBI" id="CHEBI:29950"/>
        <dbReference type="ChEBI" id="CHEBI:50058"/>
        <dbReference type="ChEBI" id="CHEBI:57783"/>
        <dbReference type="ChEBI" id="CHEBI:58349"/>
        <dbReference type="EC" id="1.8.1.8"/>
    </reaction>
</comment>
<comment type="subcellular location">
    <subcellularLocation>
        <location evidence="1 18">Cell inner membrane</location>
        <topology evidence="1 18">Multi-pass membrane protein</topology>
    </subcellularLocation>
</comment>
<feature type="domain" description="Thioredoxin" evidence="20">
    <location>
        <begin position="520"/>
        <end position="655"/>
    </location>
</feature>
<feature type="transmembrane region" description="Helical" evidence="18">
    <location>
        <begin position="351"/>
        <end position="380"/>
    </location>
</feature>
<feature type="transmembrane region" description="Helical" evidence="18">
    <location>
        <begin position="420"/>
        <end position="441"/>
    </location>
</feature>
<accession>A0ABU1D1Z0</accession>
<dbReference type="PANTHER" id="PTHR32234:SF0">
    <property type="entry name" value="THIOL:DISULFIDE INTERCHANGE PROTEIN DSBD"/>
    <property type="match status" value="1"/>
</dbReference>
<protein>
    <recommendedName>
        <fullName evidence="18">Thiol:disulfide interchange protein DsbD</fullName>
        <ecNumber evidence="18">1.8.1.8</ecNumber>
    </recommendedName>
    <alternativeName>
        <fullName evidence="18">Protein-disulfide reductase</fullName>
        <shortName evidence="18">Disulfide reductase</shortName>
    </alternativeName>
</protein>
<keyword evidence="14 18" id="KW-1015">Disulfide bond</keyword>
<keyword evidence="11 18" id="KW-0560">Oxidoreductase</keyword>
<keyword evidence="5 18" id="KW-0997">Cell inner membrane</keyword>
<evidence type="ECO:0000256" key="10">
    <source>
        <dbReference type="ARBA" id="ARBA00022989"/>
    </source>
</evidence>